<sequence>MKKYVIQPGDTLYQISRRTGVRVPLLLAANPQIQNPDQLMVGTTIVIPELGKPAKDKAEKSAHAQDETVPAYFGFVWPHQAAEGDTWQKIAERYGVKLEQLHHTNPEAAEAGEPTVGSVVYVPTGALPVPDRTEGTPQANTPHYPGSPVLYPNAPGPYAPGQVAPGAWPQPFPGQGVAPMQSPAPAGTAESADEMTYGGPGYDTPQPMVPGVPVSPYPQGGMGPYGQYPDYMYGYPQPYPMQQYPYPSYYAPYVQYPGYFTGGAMPYPTWQAMGNQAPVTGVPTEGATTAAPAPASAPDSELYGPNTHNPYRPDGEFGRVEGSVEGFHGETQWFADDEGSSSFSFSDGWTSESMRTFDQEADADTAGVEHVARGIEEEPETSRDDEEGWSGTLTIRLDEDK</sequence>
<feature type="compositionally biased region" description="Low complexity" evidence="1">
    <location>
        <begin position="283"/>
        <end position="301"/>
    </location>
</feature>
<dbReference type="PANTHER" id="PTHR33734">
    <property type="entry name" value="LYSM DOMAIN-CONTAINING GPI-ANCHORED PROTEIN 2"/>
    <property type="match status" value="1"/>
</dbReference>
<dbReference type="STRING" id="1356854.N007_16150"/>
<evidence type="ECO:0000313" key="3">
    <source>
        <dbReference type="Proteomes" id="UP000829401"/>
    </source>
</evidence>
<feature type="compositionally biased region" description="Basic and acidic residues" evidence="1">
    <location>
        <begin position="373"/>
        <end position="382"/>
    </location>
</feature>
<organism evidence="2 3">
    <name type="scientific">Alicyclobacillus acidoterrestris (strain ATCC 49025 / DSM 3922 / CIP 106132 / NCIMB 13137 / GD3B)</name>
    <dbReference type="NCBI Taxonomy" id="1356854"/>
    <lineage>
        <taxon>Bacteria</taxon>
        <taxon>Bacillati</taxon>
        <taxon>Bacillota</taxon>
        <taxon>Bacilli</taxon>
        <taxon>Bacillales</taxon>
        <taxon>Alicyclobacillaceae</taxon>
        <taxon>Alicyclobacillus</taxon>
    </lineage>
</organism>
<dbReference type="Pfam" id="PF01476">
    <property type="entry name" value="LysM"/>
    <property type="match status" value="2"/>
</dbReference>
<accession>T0CRL6</accession>
<dbReference type="SUPFAM" id="SSF54106">
    <property type="entry name" value="LysM domain"/>
    <property type="match status" value="2"/>
</dbReference>
<dbReference type="PANTHER" id="PTHR33734:SF22">
    <property type="entry name" value="MEMBRANE-BOUND LYTIC MUREIN TRANSGLYCOSYLASE D"/>
    <property type="match status" value="1"/>
</dbReference>
<protein>
    <submittedName>
        <fullName evidence="2">LysM peptidoglycan-binding domain-containing protein</fullName>
    </submittedName>
</protein>
<dbReference type="SMART" id="SM00257">
    <property type="entry name" value="LysM"/>
    <property type="match status" value="2"/>
</dbReference>
<dbReference type="KEGG" id="aaco:K1I37_16150"/>
<dbReference type="Gene3D" id="3.10.350.10">
    <property type="entry name" value="LysM domain"/>
    <property type="match status" value="2"/>
</dbReference>
<dbReference type="RefSeq" id="WP_021298386.1">
    <property type="nucleotide sequence ID" value="NZ_AURB01000188.1"/>
</dbReference>
<reference evidence="3" key="1">
    <citation type="journal article" date="2022" name="G3 (Bethesda)">
        <title>Unveiling the complete genome sequence of Alicyclobacillus acidoterrestris DSM 3922T, a taint-producing strain.</title>
        <authorList>
            <person name="Leonardo I.C."/>
            <person name="Barreto Crespo M.T."/>
            <person name="Gaspar F.B."/>
        </authorList>
    </citation>
    <scope>NUCLEOTIDE SEQUENCE [LARGE SCALE GENOMIC DNA]</scope>
    <source>
        <strain evidence="3">DSM 3922</strain>
    </source>
</reference>
<evidence type="ECO:0000256" key="1">
    <source>
        <dbReference type="SAM" id="MobiDB-lite"/>
    </source>
</evidence>
<keyword evidence="3" id="KW-1185">Reference proteome</keyword>
<dbReference type="EMBL" id="CP080467">
    <property type="protein sequence ID" value="UNO48193.1"/>
    <property type="molecule type" value="Genomic_DNA"/>
</dbReference>
<dbReference type="InterPro" id="IPR036779">
    <property type="entry name" value="LysM_dom_sf"/>
</dbReference>
<feature type="region of interest" description="Disordered" evidence="1">
    <location>
        <begin position="373"/>
        <end position="401"/>
    </location>
</feature>
<dbReference type="PROSITE" id="PS51782">
    <property type="entry name" value="LYSM"/>
    <property type="match status" value="1"/>
</dbReference>
<evidence type="ECO:0000313" key="2">
    <source>
        <dbReference type="EMBL" id="UNO48193.1"/>
    </source>
</evidence>
<dbReference type="eggNOG" id="COG1388">
    <property type="taxonomic scope" value="Bacteria"/>
</dbReference>
<dbReference type="AlphaFoldDB" id="T0CRL6"/>
<proteinExistence type="predicted"/>
<feature type="region of interest" description="Disordered" evidence="1">
    <location>
        <begin position="283"/>
        <end position="307"/>
    </location>
</feature>
<dbReference type="InterPro" id="IPR018392">
    <property type="entry name" value="LysM"/>
</dbReference>
<accession>A0A9E6ZGJ5</accession>
<name>T0CRL6_ALIAG</name>
<dbReference type="CDD" id="cd00118">
    <property type="entry name" value="LysM"/>
    <property type="match status" value="2"/>
</dbReference>
<dbReference type="Proteomes" id="UP000829401">
    <property type="component" value="Chromosome"/>
</dbReference>
<dbReference type="OrthoDB" id="2033517at2"/>
<gene>
    <name evidence="2" type="ORF">K1I37_16150</name>
</gene>